<gene>
    <name evidence="1" type="ORF">UJA718_LOCUS26633</name>
</gene>
<name>A0A820VUQ3_9BILA</name>
<dbReference type="EMBL" id="CAJOBP010007010">
    <property type="protein sequence ID" value="CAF4505528.1"/>
    <property type="molecule type" value="Genomic_DNA"/>
</dbReference>
<keyword evidence="2" id="KW-1185">Reference proteome</keyword>
<evidence type="ECO:0000313" key="2">
    <source>
        <dbReference type="Proteomes" id="UP000663873"/>
    </source>
</evidence>
<dbReference type="AlphaFoldDB" id="A0A820VUQ3"/>
<proteinExistence type="predicted"/>
<dbReference type="Proteomes" id="UP000663873">
    <property type="component" value="Unassembled WGS sequence"/>
</dbReference>
<sequence>MVQTNEQLANEMFFEIFSYLDGSSLTPTIEDRYKQFIHQNKHHMFSLNFAQELWLSQFNDLCTINFTFIRLQSIIIQEITAFKLSIVLFRIKDLPNLCSLIVSIFDYEHREDDIYEIIFELPVLRYLKIHLFDYPEYRHFKLITPSDKKYSSLKYLVICHNIYLHELVPLLTQVEHYGPYTVTLRLFYGRKELYVDFPEFMVYINSSIQYMPGINLSIAINSNTHNDQLFFDKITALLNLVEITSLVINAMECRLIHLLWHK</sequence>
<protein>
    <submittedName>
        <fullName evidence="1">Uncharacterized protein</fullName>
    </submittedName>
</protein>
<evidence type="ECO:0000313" key="1">
    <source>
        <dbReference type="EMBL" id="CAF4505528.1"/>
    </source>
</evidence>
<comment type="caution">
    <text evidence="1">The sequence shown here is derived from an EMBL/GenBank/DDBJ whole genome shotgun (WGS) entry which is preliminary data.</text>
</comment>
<accession>A0A820VUQ3</accession>
<reference evidence="1" key="1">
    <citation type="submission" date="2021-02" db="EMBL/GenBank/DDBJ databases">
        <authorList>
            <person name="Nowell W R."/>
        </authorList>
    </citation>
    <scope>NUCLEOTIDE SEQUENCE</scope>
</reference>
<organism evidence="1 2">
    <name type="scientific">Rotaria socialis</name>
    <dbReference type="NCBI Taxonomy" id="392032"/>
    <lineage>
        <taxon>Eukaryota</taxon>
        <taxon>Metazoa</taxon>
        <taxon>Spiralia</taxon>
        <taxon>Gnathifera</taxon>
        <taxon>Rotifera</taxon>
        <taxon>Eurotatoria</taxon>
        <taxon>Bdelloidea</taxon>
        <taxon>Philodinida</taxon>
        <taxon>Philodinidae</taxon>
        <taxon>Rotaria</taxon>
    </lineage>
</organism>